<evidence type="ECO:0000313" key="2">
    <source>
        <dbReference type="EMBL" id="KDN69719.1"/>
    </source>
</evidence>
<proteinExistence type="predicted"/>
<feature type="region of interest" description="Disordered" evidence="1">
    <location>
        <begin position="1"/>
        <end position="111"/>
    </location>
</feature>
<feature type="compositionally biased region" description="Basic and acidic residues" evidence="1">
    <location>
        <begin position="34"/>
        <end position="45"/>
    </location>
</feature>
<dbReference type="HOGENOM" id="CLU_2158218_0_0_1"/>
<reference evidence="3" key="1">
    <citation type="journal article" date="2014" name="Genome Announc.">
        <title>Draft genome sequence of Colletotrichum sublineola, a destructive pathogen of cultivated sorghum.</title>
        <authorList>
            <person name="Baroncelli R."/>
            <person name="Sanz-Martin J.M."/>
            <person name="Rech G.E."/>
            <person name="Sukno S.A."/>
            <person name="Thon M.R."/>
        </authorList>
    </citation>
    <scope>NUCLEOTIDE SEQUENCE [LARGE SCALE GENOMIC DNA]</scope>
    <source>
        <strain evidence="3">TX430BB</strain>
    </source>
</reference>
<evidence type="ECO:0000313" key="3">
    <source>
        <dbReference type="Proteomes" id="UP000027238"/>
    </source>
</evidence>
<comment type="caution">
    <text evidence="2">The sequence shown here is derived from an EMBL/GenBank/DDBJ whole genome shotgun (WGS) entry which is preliminary data.</text>
</comment>
<protein>
    <submittedName>
        <fullName evidence="2">Uncharacterized protein</fullName>
    </submittedName>
</protein>
<evidence type="ECO:0000256" key="1">
    <source>
        <dbReference type="SAM" id="MobiDB-lite"/>
    </source>
</evidence>
<dbReference type="AlphaFoldDB" id="A0A066XPY1"/>
<feature type="compositionally biased region" description="Polar residues" evidence="1">
    <location>
        <begin position="76"/>
        <end position="89"/>
    </location>
</feature>
<organism evidence="2 3">
    <name type="scientific">Colletotrichum sublineola</name>
    <name type="common">Sorghum anthracnose fungus</name>
    <dbReference type="NCBI Taxonomy" id="1173701"/>
    <lineage>
        <taxon>Eukaryota</taxon>
        <taxon>Fungi</taxon>
        <taxon>Dikarya</taxon>
        <taxon>Ascomycota</taxon>
        <taxon>Pezizomycotina</taxon>
        <taxon>Sordariomycetes</taxon>
        <taxon>Hypocreomycetidae</taxon>
        <taxon>Glomerellales</taxon>
        <taxon>Glomerellaceae</taxon>
        <taxon>Colletotrichum</taxon>
        <taxon>Colletotrichum graminicola species complex</taxon>
    </lineage>
</organism>
<accession>A0A066XPY1</accession>
<keyword evidence="3" id="KW-1185">Reference proteome</keyword>
<sequence length="111" mass="11928">MQIRQEEEEAKQARLVQTEDAIAKAATIRPGRARQAESRPGRDGRASASAPAWLFPRYTKRQQAGSHQEDNLGRGDNTTTAGPTINSTGRAAKRPRQGCTASPAADDQEGA</sequence>
<dbReference type="Proteomes" id="UP000027238">
    <property type="component" value="Unassembled WGS sequence"/>
</dbReference>
<gene>
    <name evidence="2" type="ORF">CSUB01_11590</name>
</gene>
<name>A0A066XPY1_COLSU</name>
<dbReference type="EMBL" id="JMSE01000485">
    <property type="protein sequence ID" value="KDN69719.1"/>
    <property type="molecule type" value="Genomic_DNA"/>
</dbReference>